<dbReference type="EMBL" id="CP108090">
    <property type="protein sequence ID" value="WUQ10423.1"/>
    <property type="molecule type" value="Genomic_DNA"/>
</dbReference>
<dbReference type="Proteomes" id="UP001432039">
    <property type="component" value="Chromosome"/>
</dbReference>
<organism evidence="1 2">
    <name type="scientific">Streptomyces virginiae</name>
    <name type="common">Streptomyces cinnamonensis</name>
    <dbReference type="NCBI Taxonomy" id="1961"/>
    <lineage>
        <taxon>Bacteria</taxon>
        <taxon>Bacillati</taxon>
        <taxon>Actinomycetota</taxon>
        <taxon>Actinomycetes</taxon>
        <taxon>Kitasatosporales</taxon>
        <taxon>Streptomycetaceae</taxon>
        <taxon>Streptomyces</taxon>
    </lineage>
</organism>
<accession>A0ABZ1T4W7</accession>
<evidence type="ECO:0008006" key="3">
    <source>
        <dbReference type="Google" id="ProtNLM"/>
    </source>
</evidence>
<dbReference type="RefSeq" id="WP_328959976.1">
    <property type="nucleotide sequence ID" value="NZ_CP108090.1"/>
</dbReference>
<evidence type="ECO:0000313" key="2">
    <source>
        <dbReference type="Proteomes" id="UP001432039"/>
    </source>
</evidence>
<gene>
    <name evidence="1" type="ORF">OG517_02675</name>
</gene>
<proteinExistence type="predicted"/>
<sequence length="105" mass="12073">MHELTCAAECDPFGGYGGDGDRHWTPELVRDWWRERGRAREWAALVGWGEWATSEREGFRDAAEGARTYLAHLDHGLHGYLRDYMFWLAEGRPAAPDERLPELDA</sequence>
<protein>
    <recommendedName>
        <fullName evidence="3">Ferredoxin</fullName>
    </recommendedName>
</protein>
<keyword evidence="2" id="KW-1185">Reference proteome</keyword>
<reference evidence="1" key="1">
    <citation type="submission" date="2022-10" db="EMBL/GenBank/DDBJ databases">
        <title>The complete genomes of actinobacterial strains from the NBC collection.</title>
        <authorList>
            <person name="Joergensen T.S."/>
            <person name="Alvarez Arevalo M."/>
            <person name="Sterndorff E.B."/>
            <person name="Faurdal D."/>
            <person name="Vuksanovic O."/>
            <person name="Mourched A.-S."/>
            <person name="Charusanti P."/>
            <person name="Shaw S."/>
            <person name="Blin K."/>
            <person name="Weber T."/>
        </authorList>
    </citation>
    <scope>NUCLEOTIDE SEQUENCE</scope>
    <source>
        <strain evidence="1">NBC_00248</strain>
    </source>
</reference>
<name>A0ABZ1T4W7_STRVG</name>
<evidence type="ECO:0000313" key="1">
    <source>
        <dbReference type="EMBL" id="WUQ10423.1"/>
    </source>
</evidence>